<gene>
    <name evidence="2" type="ORF">C8N42_11157</name>
</gene>
<sequence length="250" mass="26845">MTGFILFQNAVLRVIRHLDEALAVSGLIWIGILIVQILTFGMVDMEALTSGDPEAMSGSGLWLILLSNVVMAVGSCWIAVEWHRYVLEGKRPTSAFPSWSGSRVWGYLILSILIGLLIGLTIGVLAGVILAMFGGVLAQALGGLFVMVVIGLPAVFVFFRISPTLPAVALGQKMTFAQAWQATKPHSAVILQAAILSIALFIVIQFIAPIFGGGLLGLLYELLAGWFLLMVNVSLLSSIYELAMRGELDD</sequence>
<keyword evidence="1" id="KW-0812">Transmembrane</keyword>
<feature type="transmembrane region" description="Helical" evidence="1">
    <location>
        <begin position="223"/>
        <end position="243"/>
    </location>
</feature>
<evidence type="ECO:0008006" key="4">
    <source>
        <dbReference type="Google" id="ProtNLM"/>
    </source>
</evidence>
<organism evidence="2 3">
    <name type="scientific">Celeribacter persicus</name>
    <dbReference type="NCBI Taxonomy" id="1651082"/>
    <lineage>
        <taxon>Bacteria</taxon>
        <taxon>Pseudomonadati</taxon>
        <taxon>Pseudomonadota</taxon>
        <taxon>Alphaproteobacteria</taxon>
        <taxon>Rhodobacterales</taxon>
        <taxon>Roseobacteraceae</taxon>
        <taxon>Celeribacter</taxon>
    </lineage>
</organism>
<evidence type="ECO:0000313" key="2">
    <source>
        <dbReference type="EMBL" id="PTQ69708.1"/>
    </source>
</evidence>
<proteinExistence type="predicted"/>
<keyword evidence="1" id="KW-0472">Membrane</keyword>
<accession>A0A2T5HDR1</accession>
<protein>
    <recommendedName>
        <fullName evidence="4">Glycerophosphoryl diester phosphodiesterase membrane domain-containing protein</fullName>
    </recommendedName>
</protein>
<dbReference type="EMBL" id="QAOH01000011">
    <property type="protein sequence ID" value="PTQ69708.1"/>
    <property type="molecule type" value="Genomic_DNA"/>
</dbReference>
<dbReference type="AlphaFoldDB" id="A0A2T5HDR1"/>
<dbReference type="RefSeq" id="WP_107817211.1">
    <property type="nucleotide sequence ID" value="NZ_QAOH01000011.1"/>
</dbReference>
<feature type="transmembrane region" description="Helical" evidence="1">
    <location>
        <begin position="61"/>
        <end position="83"/>
    </location>
</feature>
<dbReference type="OrthoDB" id="7704812at2"/>
<keyword evidence="1" id="KW-1133">Transmembrane helix</keyword>
<keyword evidence="3" id="KW-1185">Reference proteome</keyword>
<reference evidence="2 3" key="1">
    <citation type="submission" date="2018-04" db="EMBL/GenBank/DDBJ databases">
        <title>Genomic Encyclopedia of Archaeal and Bacterial Type Strains, Phase II (KMG-II): from individual species to whole genera.</title>
        <authorList>
            <person name="Goeker M."/>
        </authorList>
    </citation>
    <scope>NUCLEOTIDE SEQUENCE [LARGE SCALE GENOMIC DNA]</scope>
    <source>
        <strain evidence="2 3">DSM 100434</strain>
    </source>
</reference>
<evidence type="ECO:0000256" key="1">
    <source>
        <dbReference type="SAM" id="Phobius"/>
    </source>
</evidence>
<feature type="transmembrane region" description="Helical" evidence="1">
    <location>
        <begin position="21"/>
        <end position="41"/>
    </location>
</feature>
<feature type="transmembrane region" description="Helical" evidence="1">
    <location>
        <begin position="136"/>
        <end position="159"/>
    </location>
</feature>
<feature type="transmembrane region" description="Helical" evidence="1">
    <location>
        <begin position="189"/>
        <end position="211"/>
    </location>
</feature>
<feature type="transmembrane region" description="Helical" evidence="1">
    <location>
        <begin position="104"/>
        <end position="130"/>
    </location>
</feature>
<name>A0A2T5HDR1_9RHOB</name>
<dbReference type="Proteomes" id="UP000244077">
    <property type="component" value="Unassembled WGS sequence"/>
</dbReference>
<comment type="caution">
    <text evidence="2">The sequence shown here is derived from an EMBL/GenBank/DDBJ whole genome shotgun (WGS) entry which is preliminary data.</text>
</comment>
<evidence type="ECO:0000313" key="3">
    <source>
        <dbReference type="Proteomes" id="UP000244077"/>
    </source>
</evidence>